<keyword evidence="5" id="KW-0443">Lipid metabolism</keyword>
<evidence type="ECO:0000256" key="1">
    <source>
        <dbReference type="ARBA" id="ARBA00004613"/>
    </source>
</evidence>
<evidence type="ECO:0000313" key="8">
    <source>
        <dbReference type="Proteomes" id="UP000258309"/>
    </source>
</evidence>
<protein>
    <recommendedName>
        <fullName evidence="6">Lipase-like C-terminal domain-containing protein</fullName>
    </recommendedName>
</protein>
<organism evidence="7 8">
    <name type="scientific">Scytalidium lignicola</name>
    <name type="common">Hyphomycete</name>
    <dbReference type="NCBI Taxonomy" id="5539"/>
    <lineage>
        <taxon>Eukaryota</taxon>
        <taxon>Fungi</taxon>
        <taxon>Dikarya</taxon>
        <taxon>Ascomycota</taxon>
        <taxon>Pezizomycotina</taxon>
        <taxon>Leotiomycetes</taxon>
        <taxon>Leotiomycetes incertae sedis</taxon>
        <taxon>Scytalidium</taxon>
    </lineage>
</organism>
<dbReference type="Gene3D" id="3.40.50.1820">
    <property type="entry name" value="alpha/beta hydrolase"/>
    <property type="match status" value="1"/>
</dbReference>
<dbReference type="Proteomes" id="UP000258309">
    <property type="component" value="Unassembled WGS sequence"/>
</dbReference>
<name>A0A3E2HAI8_SCYLI</name>
<feature type="non-terminal residue" evidence="7">
    <location>
        <position position="533"/>
    </location>
</feature>
<keyword evidence="4" id="KW-0378">Hydrolase</keyword>
<proteinExistence type="predicted"/>
<dbReference type="GO" id="GO:0006629">
    <property type="term" value="P:lipid metabolic process"/>
    <property type="evidence" value="ECO:0007669"/>
    <property type="project" value="UniProtKB-KW"/>
</dbReference>
<dbReference type="OMA" id="TMSFCAT"/>
<accession>A0A3E2HAI8</accession>
<evidence type="ECO:0000256" key="3">
    <source>
        <dbReference type="ARBA" id="ARBA00022729"/>
    </source>
</evidence>
<keyword evidence="8" id="KW-1185">Reference proteome</keyword>
<evidence type="ECO:0000256" key="2">
    <source>
        <dbReference type="ARBA" id="ARBA00022525"/>
    </source>
</evidence>
<comment type="subcellular location">
    <subcellularLocation>
        <location evidence="1">Secreted</location>
    </subcellularLocation>
</comment>
<dbReference type="SUPFAM" id="SSF53474">
    <property type="entry name" value="alpha/beta-Hydrolases"/>
    <property type="match status" value="1"/>
</dbReference>
<feature type="domain" description="Lipase-like C-terminal" evidence="6">
    <location>
        <begin position="7"/>
        <end position="287"/>
    </location>
</feature>
<dbReference type="PANTHER" id="PTHR34043:SF3">
    <property type="entry name" value="ALPHA_BETA-HYDROLASES SUPERFAMILY PROTEIN"/>
    <property type="match status" value="1"/>
</dbReference>
<comment type="caution">
    <text evidence="7">The sequence shown here is derived from an EMBL/GenBank/DDBJ whole genome shotgun (WGS) entry which is preliminary data.</text>
</comment>
<dbReference type="EMBL" id="NCSJ02000099">
    <property type="protein sequence ID" value="RFU30456.1"/>
    <property type="molecule type" value="Genomic_DNA"/>
</dbReference>
<dbReference type="PANTHER" id="PTHR34043">
    <property type="entry name" value="ALPHA/BETA-HYDROLASES SUPERFAMILY PROTEIN"/>
    <property type="match status" value="1"/>
</dbReference>
<evidence type="ECO:0000256" key="5">
    <source>
        <dbReference type="ARBA" id="ARBA00023098"/>
    </source>
</evidence>
<keyword evidence="3" id="KW-0732">Signal</keyword>
<dbReference type="OrthoDB" id="206848at2759"/>
<dbReference type="InterPro" id="IPR056304">
    <property type="entry name" value="Lip-like_C"/>
</dbReference>
<keyword evidence="2" id="KW-0964">Secreted</keyword>
<dbReference type="STRING" id="5539.A0A3E2HAI8"/>
<dbReference type="InterPro" id="IPR029058">
    <property type="entry name" value="AB_hydrolase_fold"/>
</dbReference>
<evidence type="ECO:0000259" key="6">
    <source>
        <dbReference type="Pfam" id="PF24708"/>
    </source>
</evidence>
<sequence>MKFGSVSGFSGWGEPIFGTVNYWGGFEDIPAFLQSAGYIVIIVRIGPLSSNWERACEVYRQLSYGNFDAPATFPASMMGIDYGPTYPARYGYNMIGNTKRAVLYGTLPGGWAWSAASPVHFICHSQGGNTIRMLIELMSGNQNALHPLYFPAQNRQNWIKSVVTLGTPHKGTTITDVVNQLLPQNQIDLVAIIARLVASTSFKQPRSYDLQLDHWDFRRLPPAETFRRMLARLSGGAVLSWWQGPGGPHPPHNGFYDNSIDGVNRLNTFAPNPSPTIVYFTMSFDATVRFPDIDPTPSNSRSFPINPFLYPLSLLLNPGGYPFAAFSRGYSRALLSPSSVDYARWIPLPGPRVPRPDMLPLIILPALAMGGYNIPTVPAQTSATFQRNDGIVNTASMNGPNNNQVYNIQGFAGAPAAPQAGRYWHIGVNETIDHADQIGVFTDPATFMLMTHISSLVSRSRAHVPAICRVGDKDVINWEIRLRLHPGQAGAQKTFSRGWKTYITLLLSGEAVSRGHDVTYGDICYKVHRESCI</sequence>
<gene>
    <name evidence="7" type="ORF">B7463_g5852</name>
</gene>
<dbReference type="Pfam" id="PF24708">
    <property type="entry name" value="Lip_C"/>
    <property type="match status" value="1"/>
</dbReference>
<dbReference type="GO" id="GO:0005576">
    <property type="term" value="C:extracellular region"/>
    <property type="evidence" value="ECO:0007669"/>
    <property type="project" value="UniProtKB-SubCell"/>
</dbReference>
<dbReference type="GO" id="GO:0016787">
    <property type="term" value="F:hydrolase activity"/>
    <property type="evidence" value="ECO:0007669"/>
    <property type="project" value="UniProtKB-KW"/>
</dbReference>
<feature type="non-terminal residue" evidence="7">
    <location>
        <position position="1"/>
    </location>
</feature>
<evidence type="ECO:0000313" key="7">
    <source>
        <dbReference type="EMBL" id="RFU30456.1"/>
    </source>
</evidence>
<evidence type="ECO:0000256" key="4">
    <source>
        <dbReference type="ARBA" id="ARBA00022801"/>
    </source>
</evidence>
<dbReference type="AlphaFoldDB" id="A0A3E2HAI8"/>
<reference evidence="7 8" key="1">
    <citation type="submission" date="2018-05" db="EMBL/GenBank/DDBJ databases">
        <title>Draft genome sequence of Scytalidium lignicola DSM 105466, a ubiquitous saprotrophic fungus.</title>
        <authorList>
            <person name="Buettner E."/>
            <person name="Gebauer A.M."/>
            <person name="Hofrichter M."/>
            <person name="Liers C."/>
            <person name="Kellner H."/>
        </authorList>
    </citation>
    <scope>NUCLEOTIDE SEQUENCE [LARGE SCALE GENOMIC DNA]</scope>
    <source>
        <strain evidence="7 8">DSM 105466</strain>
    </source>
</reference>